<organism evidence="2 4">
    <name type="scientific">Rhizobium phaseoli</name>
    <dbReference type="NCBI Taxonomy" id="396"/>
    <lineage>
        <taxon>Bacteria</taxon>
        <taxon>Pseudomonadati</taxon>
        <taxon>Pseudomonadota</taxon>
        <taxon>Alphaproteobacteria</taxon>
        <taxon>Hyphomicrobiales</taxon>
        <taxon>Rhizobiaceae</taxon>
        <taxon>Rhizobium/Agrobacterium group</taxon>
        <taxon>Rhizobium</taxon>
    </lineage>
</organism>
<name>A0A192TH40_9HYPH</name>
<dbReference type="EMBL" id="CP013568">
    <property type="protein sequence ID" value="ANL86458.1"/>
    <property type="molecule type" value="Genomic_DNA"/>
</dbReference>
<evidence type="ECO:0000313" key="2">
    <source>
        <dbReference type="EMBL" id="QPK09135.1"/>
    </source>
</evidence>
<dbReference type="AlphaFoldDB" id="A0A192TH40"/>
<dbReference type="Proteomes" id="UP000078551">
    <property type="component" value="Chromosome"/>
</dbReference>
<dbReference type="Proteomes" id="UP000540266">
    <property type="component" value="Chromosome"/>
</dbReference>
<dbReference type="GeneID" id="45961794"/>
<dbReference type="EMBL" id="CP064931">
    <property type="protein sequence ID" value="QPK09135.1"/>
    <property type="molecule type" value="Genomic_DNA"/>
</dbReference>
<accession>A0A192TH40</accession>
<keyword evidence="3" id="KW-1185">Reference proteome</keyword>
<evidence type="ECO:0000313" key="3">
    <source>
        <dbReference type="Proteomes" id="UP000078551"/>
    </source>
</evidence>
<gene>
    <name evidence="1" type="ORF">AMC81_CH03729</name>
    <name evidence="2" type="ORF">HER27_000690</name>
</gene>
<proteinExistence type="predicted"/>
<protein>
    <recommendedName>
        <fullName evidence="5">DUF1127 domain-containing protein</fullName>
    </recommendedName>
</protein>
<evidence type="ECO:0000313" key="4">
    <source>
        <dbReference type="Proteomes" id="UP000540266"/>
    </source>
</evidence>
<dbReference type="RefSeq" id="WP_010022899.1">
    <property type="nucleotide sequence ID" value="NZ_CP013522.1"/>
</dbReference>
<reference evidence="2 4" key="2">
    <citation type="submission" date="2020-11" db="EMBL/GenBank/DDBJ databases">
        <title>Indigenous Rhizobia Nodulating Common beans in Western Kenya.</title>
        <authorList>
            <person name="Wekesa C.S."/>
            <person name="Oelmueller R."/>
            <person name="Furch A.C."/>
        </authorList>
    </citation>
    <scope>NUCLEOTIDE SEQUENCE [LARGE SCALE GENOMIC DNA]</scope>
    <source>
        <strain evidence="4">BS3</strain>
        <strain evidence="2">S3</strain>
    </source>
</reference>
<reference evidence="1 3" key="1">
    <citation type="submission" date="2015-11" db="EMBL/GenBank/DDBJ databases">
        <title>The limits of bacterial species coexistence and the symbiotic plasmid transference in sympatric Rhizobium populations.</title>
        <authorList>
            <person name="Perez-Carrascal O.M."/>
            <person name="VanInsberghe D."/>
            <person name="Juarez S."/>
            <person name="Polz M.F."/>
            <person name="Vinuesa P."/>
            <person name="Gonzalez V."/>
        </authorList>
    </citation>
    <scope>NUCLEOTIDE SEQUENCE [LARGE SCALE GENOMIC DNA]</scope>
    <source>
        <strain evidence="1 3">N771</strain>
    </source>
</reference>
<evidence type="ECO:0000313" key="1">
    <source>
        <dbReference type="EMBL" id="ANL86458.1"/>
    </source>
</evidence>
<evidence type="ECO:0008006" key="5">
    <source>
        <dbReference type="Google" id="ProtNLM"/>
    </source>
</evidence>
<sequence>MSAIRSSIRTGFLGRAFAVLGAANAVSAAVEAGRRPRARDLRELGIDPASFDQVSR</sequence>